<organism evidence="2">
    <name type="scientific">Theileria annulata</name>
    <dbReference type="NCBI Taxonomy" id="5874"/>
    <lineage>
        <taxon>Eukaryota</taxon>
        <taxon>Sar</taxon>
        <taxon>Alveolata</taxon>
        <taxon>Apicomplexa</taxon>
        <taxon>Aconoidasida</taxon>
        <taxon>Piroplasmida</taxon>
        <taxon>Theileriidae</taxon>
        <taxon>Theileria</taxon>
    </lineage>
</organism>
<dbReference type="Pfam" id="PF00566">
    <property type="entry name" value="RabGAP-TBC"/>
    <property type="match status" value="2"/>
</dbReference>
<proteinExistence type="predicted"/>
<dbReference type="Gene3D" id="1.10.8.270">
    <property type="entry name" value="putative rabgap domain of human tbc1 domain family member 14 like domains"/>
    <property type="match status" value="1"/>
</dbReference>
<protein>
    <submittedName>
        <fullName evidence="2">GTPase activator, putative</fullName>
    </submittedName>
</protein>
<evidence type="ECO:0000313" key="3">
    <source>
        <dbReference type="EMBL" id="SVP94904.1"/>
    </source>
</evidence>
<dbReference type="GO" id="GO:0005096">
    <property type="term" value="F:GTPase activator activity"/>
    <property type="evidence" value="ECO:0007669"/>
    <property type="project" value="TreeGrafter"/>
</dbReference>
<dbReference type="VEuPathDB" id="PiroplasmaDB:TA07445"/>
<dbReference type="SMART" id="SM00164">
    <property type="entry name" value="TBC"/>
    <property type="match status" value="1"/>
</dbReference>
<dbReference type="EMBL" id="UIVS01000004">
    <property type="protein sequence ID" value="SVP94904.1"/>
    <property type="molecule type" value="Genomic_DNA"/>
</dbReference>
<dbReference type="EMBL" id="UIVT01000004">
    <property type="protein sequence ID" value="SVP94193.1"/>
    <property type="molecule type" value="Genomic_DNA"/>
</dbReference>
<gene>
    <name evidence="2" type="ORF">TAT_000319500</name>
    <name evidence="3" type="ORF">TAV_000319400</name>
</gene>
<dbReference type="InterPro" id="IPR035969">
    <property type="entry name" value="Rab-GAP_TBC_sf"/>
</dbReference>
<dbReference type="Gene3D" id="1.10.472.80">
    <property type="entry name" value="Ypt/Rab-GAP domain of gyp1p, domain 3"/>
    <property type="match status" value="1"/>
</dbReference>
<evidence type="ECO:0000259" key="1">
    <source>
        <dbReference type="PROSITE" id="PS50086"/>
    </source>
</evidence>
<dbReference type="PANTHER" id="PTHR22957">
    <property type="entry name" value="TBC1 DOMAIN FAMILY MEMBER GTPASE-ACTIVATING PROTEIN"/>
    <property type="match status" value="1"/>
</dbReference>
<dbReference type="InterPro" id="IPR000195">
    <property type="entry name" value="Rab-GAP-TBC_dom"/>
</dbReference>
<feature type="domain" description="Rab-GAP TBC" evidence="1">
    <location>
        <begin position="77"/>
        <end position="395"/>
    </location>
</feature>
<dbReference type="AlphaFoldDB" id="A0A3B0MV99"/>
<accession>A0A3B0MV99</accession>
<name>A0A3B0MV99_THEAN</name>
<dbReference type="PROSITE" id="PS50086">
    <property type="entry name" value="TBC_RABGAP"/>
    <property type="match status" value="1"/>
</dbReference>
<dbReference type="SUPFAM" id="SSF47923">
    <property type="entry name" value="Ypt/Rab-GAP domain of gyp1p"/>
    <property type="match status" value="2"/>
</dbReference>
<sequence length="589" mass="68698">MAEFTHDEEGYCGITFEDLAEICPNLHCSDLDIQNDFDFTEFNTNSLPPSFCNFPSDSTPFTKSLHRIAIQCIGNSNFGLKGRRLFWSFLLLIRKGNSFKEITDEVISSRSEYWNKVKKFERRNSMKSIQELDPQIFHPLAPAETNPWSLSQKSKELMDEIWQDIERTYQERSLFQRESVRKSLQRILFVWSMEHNYISYKQGMNELLAIIYITCYRDQFIQKYNSTDSSNKTELPLKVNSRISTMSSHNSTNGLENTDTLLKEGSTLPLKSSPKSYDEDNMFKIVFSNNEEDIEADSYVLFSSLMSKELQMMYDVNAVDHFYTNFNKLNYNPLISRCNFIYNLLKECDNKLYMYLKSLELEPHLFLIRWIRLLFSREFNINETLNLWDFLLSDYYFEQIAKNSAETDTNDVTHDNEVNNCVFDIINYFSVAMIIFIKSNLLENDLNGCLQRLFKYPPIEDISLLTNKALFLKYRNKTNNSTNADMVVIVLNGDIEMSNEVESVNEEFVDACEFAQEVYNSSSGDDDTPKSIVIKLLDDSTVVETPNSSESETFDTNLTINELGNELNKIASELYDIYHNLPKKYNYIL</sequence>
<evidence type="ECO:0000313" key="2">
    <source>
        <dbReference type="EMBL" id="SVP94193.1"/>
    </source>
</evidence>
<reference evidence="2" key="1">
    <citation type="submission" date="2018-07" db="EMBL/GenBank/DDBJ databases">
        <authorList>
            <person name="Quirk P.G."/>
            <person name="Krulwich T.A."/>
        </authorList>
    </citation>
    <scope>NUCLEOTIDE SEQUENCE</scope>
    <source>
        <strain evidence="2">Anand</strain>
    </source>
</reference>